<dbReference type="Proteomes" id="UP001617351">
    <property type="component" value="Unassembled WGS sequence"/>
</dbReference>
<gene>
    <name evidence="2" type="ORF">ACIO7M_12420</name>
</gene>
<evidence type="ECO:0000313" key="3">
    <source>
        <dbReference type="Proteomes" id="UP001617351"/>
    </source>
</evidence>
<evidence type="ECO:0000256" key="1">
    <source>
        <dbReference type="SAM" id="Phobius"/>
    </source>
</evidence>
<dbReference type="RefSeq" id="WP_402380148.1">
    <property type="nucleotide sequence ID" value="NZ_JBIUYY010000004.1"/>
</dbReference>
<proteinExistence type="predicted"/>
<feature type="transmembrane region" description="Helical" evidence="1">
    <location>
        <begin position="6"/>
        <end position="26"/>
    </location>
</feature>
<keyword evidence="1" id="KW-1133">Transmembrane helix</keyword>
<protein>
    <recommendedName>
        <fullName evidence="4">Secreted protein</fullName>
    </recommendedName>
</protein>
<comment type="caution">
    <text evidence="2">The sequence shown here is derived from an EMBL/GenBank/DDBJ whole genome shotgun (WGS) entry which is preliminary data.</text>
</comment>
<keyword evidence="1" id="KW-0812">Transmembrane</keyword>
<organism evidence="2 3">
    <name type="scientific">Streptomyces toxytricini</name>
    <name type="common">Actinomyces toxytricini</name>
    <dbReference type="NCBI Taxonomy" id="67369"/>
    <lineage>
        <taxon>Bacteria</taxon>
        <taxon>Bacillati</taxon>
        <taxon>Actinomycetota</taxon>
        <taxon>Actinomycetes</taxon>
        <taxon>Kitasatosporales</taxon>
        <taxon>Streptomycetaceae</taxon>
        <taxon>Streptomyces</taxon>
    </lineage>
</organism>
<name>A0ABW8EH11_STRT5</name>
<accession>A0ABW8EH11</accession>
<reference evidence="2 3" key="1">
    <citation type="submission" date="2024-10" db="EMBL/GenBank/DDBJ databases">
        <title>The Natural Products Discovery Center: Release of the First 8490 Sequenced Strains for Exploring Actinobacteria Biosynthetic Diversity.</title>
        <authorList>
            <person name="Kalkreuter E."/>
            <person name="Kautsar S.A."/>
            <person name="Yang D."/>
            <person name="Bader C.D."/>
            <person name="Teijaro C.N."/>
            <person name="Fluegel L."/>
            <person name="Davis C.M."/>
            <person name="Simpson J.R."/>
            <person name="Lauterbach L."/>
            <person name="Steele A.D."/>
            <person name="Gui C."/>
            <person name="Meng S."/>
            <person name="Li G."/>
            <person name="Viehrig K."/>
            <person name="Ye F."/>
            <person name="Su P."/>
            <person name="Kiefer A.F."/>
            <person name="Nichols A."/>
            <person name="Cepeda A.J."/>
            <person name="Yan W."/>
            <person name="Fan B."/>
            <person name="Jiang Y."/>
            <person name="Adhikari A."/>
            <person name="Zheng C.-J."/>
            <person name="Schuster L."/>
            <person name="Cowan T.M."/>
            <person name="Smanski M.J."/>
            <person name="Chevrette M.G."/>
            <person name="De Carvalho L.P.S."/>
            <person name="Shen B."/>
        </authorList>
    </citation>
    <scope>NUCLEOTIDE SEQUENCE [LARGE SCALE GENOMIC DNA]</scope>
    <source>
        <strain evidence="2 3">NPDC087220</strain>
    </source>
</reference>
<dbReference type="EMBL" id="JBIUYY010000004">
    <property type="protein sequence ID" value="MFJ2821907.1"/>
    <property type="molecule type" value="Genomic_DNA"/>
</dbReference>
<evidence type="ECO:0008006" key="4">
    <source>
        <dbReference type="Google" id="ProtNLM"/>
    </source>
</evidence>
<sequence>MAAHHGLYAIAAAALTTAILLTRWCATHAVRDVNGAGAARTPWRRTTPHNAPAQPAGDRVAELHASFLDPALRETEAHLEQHWNTLESLHPHRDSRRS</sequence>
<keyword evidence="3" id="KW-1185">Reference proteome</keyword>
<keyword evidence="1" id="KW-0472">Membrane</keyword>
<evidence type="ECO:0000313" key="2">
    <source>
        <dbReference type="EMBL" id="MFJ2821907.1"/>
    </source>
</evidence>